<reference evidence="2 3" key="1">
    <citation type="journal article" date="2017" name="Int. J. Parasitol.">
        <title>The genome of the protozoan parasite Cystoisospora suis and a reverse vaccinology approach to identify vaccine candidates.</title>
        <authorList>
            <person name="Palmieri N."/>
            <person name="Shrestha A."/>
            <person name="Ruttkowski B."/>
            <person name="Beck T."/>
            <person name="Vogl C."/>
            <person name="Tomley F."/>
            <person name="Blake D.P."/>
            <person name="Joachim A."/>
        </authorList>
    </citation>
    <scope>NUCLEOTIDE SEQUENCE [LARGE SCALE GENOMIC DNA]</scope>
    <source>
        <strain evidence="2 3">Wien I</strain>
    </source>
</reference>
<sequence>GISMELLPLLLRLLPIEFGLSLNRAAAYGFSSLGVQHHHSSISSACAMVPTMMIGTKFLGVVVEG</sequence>
<gene>
    <name evidence="2" type="ORF">CSUI_010244</name>
</gene>
<dbReference type="GeneID" id="94433560"/>
<comment type="caution">
    <text evidence="2">The sequence shown here is derived from an EMBL/GenBank/DDBJ whole genome shotgun (WGS) entry which is preliminary data.</text>
</comment>
<organism evidence="2 3">
    <name type="scientific">Cystoisospora suis</name>
    <dbReference type="NCBI Taxonomy" id="483139"/>
    <lineage>
        <taxon>Eukaryota</taxon>
        <taxon>Sar</taxon>
        <taxon>Alveolata</taxon>
        <taxon>Apicomplexa</taxon>
        <taxon>Conoidasida</taxon>
        <taxon>Coccidia</taxon>
        <taxon>Eucoccidiorida</taxon>
        <taxon>Eimeriorina</taxon>
        <taxon>Sarcocystidae</taxon>
        <taxon>Cystoisospora</taxon>
    </lineage>
</organism>
<dbReference type="EMBL" id="MIGC01006984">
    <property type="protein sequence ID" value="PHJ15943.1"/>
    <property type="molecule type" value="Genomic_DNA"/>
</dbReference>
<feature type="signal peptide" evidence="1">
    <location>
        <begin position="1"/>
        <end position="21"/>
    </location>
</feature>
<dbReference type="RefSeq" id="XP_067917675.1">
    <property type="nucleotide sequence ID" value="XM_068070349.1"/>
</dbReference>
<protein>
    <submittedName>
        <fullName evidence="2">Uncharacterized protein</fullName>
    </submittedName>
</protein>
<evidence type="ECO:0000313" key="2">
    <source>
        <dbReference type="EMBL" id="PHJ15943.1"/>
    </source>
</evidence>
<feature type="chain" id="PRO_5013061657" evidence="1">
    <location>
        <begin position="22"/>
        <end position="65"/>
    </location>
</feature>
<dbReference type="VEuPathDB" id="ToxoDB:CSUI_010244"/>
<accession>A0A2C6KHS0</accession>
<evidence type="ECO:0000256" key="1">
    <source>
        <dbReference type="SAM" id="SignalP"/>
    </source>
</evidence>
<dbReference type="AlphaFoldDB" id="A0A2C6KHS0"/>
<name>A0A2C6KHS0_9APIC</name>
<dbReference type="Proteomes" id="UP000221165">
    <property type="component" value="Unassembled WGS sequence"/>
</dbReference>
<keyword evidence="1" id="KW-0732">Signal</keyword>
<proteinExistence type="predicted"/>
<feature type="non-terminal residue" evidence="2">
    <location>
        <position position="1"/>
    </location>
</feature>
<keyword evidence="3" id="KW-1185">Reference proteome</keyword>
<evidence type="ECO:0000313" key="3">
    <source>
        <dbReference type="Proteomes" id="UP000221165"/>
    </source>
</evidence>